<evidence type="ECO:0000256" key="5">
    <source>
        <dbReference type="ARBA" id="ARBA00022821"/>
    </source>
</evidence>
<dbReference type="Pfam" id="PF18052">
    <property type="entry name" value="Rx_N"/>
    <property type="match status" value="1"/>
</dbReference>
<feature type="domain" description="NB-ARC" evidence="7">
    <location>
        <begin position="133"/>
        <end position="288"/>
    </location>
</feature>
<proteinExistence type="inferred from homology"/>
<dbReference type="Gene3D" id="1.20.5.4130">
    <property type="match status" value="1"/>
</dbReference>
<dbReference type="SUPFAM" id="SSF52058">
    <property type="entry name" value="L domain-like"/>
    <property type="match status" value="1"/>
</dbReference>
<gene>
    <name evidence="11" type="ORF">DCAR_008833</name>
</gene>
<dbReference type="Gene3D" id="1.10.8.430">
    <property type="entry name" value="Helical domain of apoptotic protease-activating factors"/>
    <property type="match status" value="1"/>
</dbReference>
<dbReference type="GO" id="GO:0006952">
    <property type="term" value="P:defense response"/>
    <property type="evidence" value="ECO:0007669"/>
    <property type="project" value="UniProtKB-KW"/>
</dbReference>
<dbReference type="Pfam" id="PF00931">
    <property type="entry name" value="NB-ARC"/>
    <property type="match status" value="1"/>
</dbReference>
<dbReference type="GO" id="GO:0043531">
    <property type="term" value="F:ADP binding"/>
    <property type="evidence" value="ECO:0007669"/>
    <property type="project" value="InterPro"/>
</dbReference>
<sequence length="1111" mass="125500">MVDAFVADLASGLVVKLVSLAAEELIQAWNLQEDLVTLGERLETIDALLSDADSKRLNMSAVQSWFNKLEDVAHVADAFMDELAYEVTRQKVENRSKAREIRNTPPFEDESLIVGRDDEISFLVKTVCTNHAEDLPVIAVMGMGGQGKTTLARMVYNRDVVTDMFKKRMWVTVSDDFDFMKILNQMVASLTSTASVLENTEGLIKKLQSFLRDVKFLLVLDDVWNERTEKWNKLRDSLLGVGGASGSMILVTTRKQKVVDVMRCFITHRVEKLSEEDSWELFKRRAFSRGGVIETARFAAMGREMVERCGGLPLAINALGGLLHSKKSEQEWLRIQDSATWDSNDDVLPSLRLSYDNLPHSSLKKCFAYCSILPKDSRISKDEMVRIWMALGFLLPPKGSNKLMEDIGREYFNILLGNCLLQNGDIRDYKMHDLVHDLALDLSRNHSATVKADGHELNDISKAIYVKVDKGITNIKPPLLKRNFEKVQVLYADAPIVKDLVPYPSHLIGLVLEGTFEDDPLPSSLSTLKYLKYLDISRCYMTKNKLPDYITRLYNLQTLSVRSVTQLPRNICNLINLRHILVDAPYYDFENSDIITVFSRIERLTCLQTLPFFIVSRDHQCVIGQLGSLRNLQGTLTLYGLSDVENMEEARKASLLTKSNIERLQLDWRKNKDVMEEKENNHEDVMEGLEPHANLRELIVENFMGKKFAAWITIMTNLEVITFINCNRCEEFPQLGHLPKLRMIDIEGMDNVKVISSHLCGGRQGSISGELNDDGAEETVLTMYPSLKNLSLNNMPKLEEWLDPATDTSDEDRNNVLAFSELVELIIWGCPKLTRIPGSCYPLMKTLKIKDLDNSKLLESMSEKACGLTGVYLDNISGRVGCSSSSSCSSSSMNCIIGKLLKNNSVSLETLRVIKLQGLTHLTLGAGLKSLCVSDLPDLNTINIVKGSDALKYLSISKCLNYEVFAQSVSCTIERLELGPFSEDLDEFPWPLSFSFPNVIKLTVSGWEKLKWIVDEGQPDDYLSSIFPALRQLWIDSFKGVKSLPISLAKLPFLESLYIWNCGNLESLPKFHHNFQYLDIIGCPIIKERYRRGSGPEWSKIQHIKQIVGLG</sequence>
<organism evidence="11">
    <name type="scientific">Daucus carota subsp. sativus</name>
    <name type="common">Carrot</name>
    <dbReference type="NCBI Taxonomy" id="79200"/>
    <lineage>
        <taxon>Eukaryota</taxon>
        <taxon>Viridiplantae</taxon>
        <taxon>Streptophyta</taxon>
        <taxon>Embryophyta</taxon>
        <taxon>Tracheophyta</taxon>
        <taxon>Spermatophyta</taxon>
        <taxon>Magnoliopsida</taxon>
        <taxon>eudicotyledons</taxon>
        <taxon>Gunneridae</taxon>
        <taxon>Pentapetalae</taxon>
        <taxon>asterids</taxon>
        <taxon>campanulids</taxon>
        <taxon>Apiales</taxon>
        <taxon>Apiaceae</taxon>
        <taxon>Apioideae</taxon>
        <taxon>Scandiceae</taxon>
        <taxon>Daucinae</taxon>
        <taxon>Daucus</taxon>
        <taxon>Daucus sect. Daucus</taxon>
    </lineage>
</organism>
<keyword evidence="6" id="KW-0067">ATP-binding</keyword>
<dbReference type="Gene3D" id="1.10.10.10">
    <property type="entry name" value="Winged helix-like DNA-binding domain superfamily/Winged helix DNA-binding domain"/>
    <property type="match status" value="1"/>
</dbReference>
<dbReference type="InterPro" id="IPR058922">
    <property type="entry name" value="WHD_DRP"/>
</dbReference>
<evidence type="ECO:0000256" key="1">
    <source>
        <dbReference type="ARBA" id="ARBA00008894"/>
    </source>
</evidence>
<dbReference type="SUPFAM" id="SSF52540">
    <property type="entry name" value="P-loop containing nucleoside triphosphate hydrolases"/>
    <property type="match status" value="1"/>
</dbReference>
<feature type="domain" description="Disease resistance N-terminal" evidence="8">
    <location>
        <begin position="11"/>
        <end position="97"/>
    </location>
</feature>
<evidence type="ECO:0000259" key="7">
    <source>
        <dbReference type="Pfam" id="PF00931"/>
    </source>
</evidence>
<reference evidence="11" key="1">
    <citation type="journal article" date="2016" name="Nat. Genet.">
        <title>A high-quality carrot genome assembly provides new insights into carotenoid accumulation and asterid genome evolution.</title>
        <authorList>
            <person name="Iorizzo M."/>
            <person name="Ellison S."/>
            <person name="Senalik D."/>
            <person name="Zeng P."/>
            <person name="Satapoomin P."/>
            <person name="Huang J."/>
            <person name="Bowman M."/>
            <person name="Iovene M."/>
            <person name="Sanseverino W."/>
            <person name="Cavagnaro P."/>
            <person name="Yildiz M."/>
            <person name="Macko-Podgorni A."/>
            <person name="Moranska E."/>
            <person name="Grzebelus E."/>
            <person name="Grzebelus D."/>
            <person name="Ashrafi H."/>
            <person name="Zheng Z."/>
            <person name="Cheng S."/>
            <person name="Spooner D."/>
            <person name="Van Deynze A."/>
            <person name="Simon P."/>
        </authorList>
    </citation>
    <scope>NUCLEOTIDE SEQUENCE [LARGE SCALE GENOMIC DNA]</scope>
    <source>
        <tissue evidence="11">Leaf</tissue>
    </source>
</reference>
<dbReference type="OMA" id="WSANEDW"/>
<evidence type="ECO:0000313" key="11">
    <source>
        <dbReference type="EMBL" id="KZN00079.1"/>
    </source>
</evidence>
<dbReference type="Pfam" id="PF23559">
    <property type="entry name" value="WHD_DRP"/>
    <property type="match status" value="1"/>
</dbReference>
<evidence type="ECO:0000256" key="3">
    <source>
        <dbReference type="ARBA" id="ARBA00022737"/>
    </source>
</evidence>
<keyword evidence="3" id="KW-0677">Repeat</keyword>
<accession>A0A165ZIS7</accession>
<evidence type="ECO:0000256" key="6">
    <source>
        <dbReference type="ARBA" id="ARBA00022840"/>
    </source>
</evidence>
<dbReference type="Gramene" id="KZN00079">
    <property type="protein sequence ID" value="KZN00079"/>
    <property type="gene ID" value="DCAR_008833"/>
</dbReference>
<evidence type="ECO:0000256" key="4">
    <source>
        <dbReference type="ARBA" id="ARBA00022741"/>
    </source>
</evidence>
<evidence type="ECO:0000256" key="2">
    <source>
        <dbReference type="ARBA" id="ARBA00022614"/>
    </source>
</evidence>
<dbReference type="EMBL" id="LNRQ01000003">
    <property type="protein sequence ID" value="KZN00079.1"/>
    <property type="molecule type" value="Genomic_DNA"/>
</dbReference>
<comment type="similarity">
    <text evidence="1">Belongs to the disease resistance NB-LRR family.</text>
</comment>
<keyword evidence="5" id="KW-0611">Plant defense</keyword>
<dbReference type="InterPro" id="IPR002182">
    <property type="entry name" value="NB-ARC"/>
</dbReference>
<dbReference type="InterPro" id="IPR042197">
    <property type="entry name" value="Apaf_helical"/>
</dbReference>
<keyword evidence="2" id="KW-0433">Leucine-rich repeat</keyword>
<dbReference type="Gene3D" id="3.40.50.300">
    <property type="entry name" value="P-loop containing nucleotide triphosphate hydrolases"/>
    <property type="match status" value="1"/>
</dbReference>
<name>A0A165ZIS7_DAUCS</name>
<dbReference type="PRINTS" id="PR00364">
    <property type="entry name" value="DISEASERSIST"/>
</dbReference>
<dbReference type="GO" id="GO:0051707">
    <property type="term" value="P:response to other organism"/>
    <property type="evidence" value="ECO:0007669"/>
    <property type="project" value="UniProtKB-ARBA"/>
</dbReference>
<evidence type="ECO:0000259" key="9">
    <source>
        <dbReference type="Pfam" id="PF23559"/>
    </source>
</evidence>
<dbReference type="InterPro" id="IPR018247">
    <property type="entry name" value="EF_Hand_1_Ca_BS"/>
</dbReference>
<dbReference type="InterPro" id="IPR056789">
    <property type="entry name" value="LRR_R13L1-DRL21"/>
</dbReference>
<dbReference type="AlphaFoldDB" id="A0A165ZIS7"/>
<dbReference type="InterPro" id="IPR032675">
    <property type="entry name" value="LRR_dom_sf"/>
</dbReference>
<dbReference type="FunFam" id="1.10.10.10:FF:000322">
    <property type="entry name" value="Probable disease resistance protein At1g63360"/>
    <property type="match status" value="1"/>
</dbReference>
<dbReference type="InterPro" id="IPR041118">
    <property type="entry name" value="Rx_N"/>
</dbReference>
<dbReference type="SUPFAM" id="SSF52047">
    <property type="entry name" value="RNI-like"/>
    <property type="match status" value="1"/>
</dbReference>
<feature type="domain" description="Disease resistance protein winged helix" evidence="9">
    <location>
        <begin position="372"/>
        <end position="439"/>
    </location>
</feature>
<dbReference type="InterPro" id="IPR036388">
    <property type="entry name" value="WH-like_DNA-bd_sf"/>
</dbReference>
<dbReference type="PANTHER" id="PTHR36766:SF70">
    <property type="entry name" value="DISEASE RESISTANCE PROTEIN RGA4"/>
    <property type="match status" value="1"/>
</dbReference>
<dbReference type="GO" id="GO:0005524">
    <property type="term" value="F:ATP binding"/>
    <property type="evidence" value="ECO:0007669"/>
    <property type="project" value="UniProtKB-KW"/>
</dbReference>
<evidence type="ECO:0000259" key="8">
    <source>
        <dbReference type="Pfam" id="PF18052"/>
    </source>
</evidence>
<evidence type="ECO:0000259" key="10">
    <source>
        <dbReference type="Pfam" id="PF25019"/>
    </source>
</evidence>
<dbReference type="Pfam" id="PF25019">
    <property type="entry name" value="LRR_R13L1-DRL21"/>
    <property type="match status" value="1"/>
</dbReference>
<protein>
    <submittedName>
        <fullName evidence="11">Uncharacterized protein</fullName>
    </submittedName>
</protein>
<dbReference type="InterPro" id="IPR027417">
    <property type="entry name" value="P-loop_NTPase"/>
</dbReference>
<comment type="caution">
    <text evidence="11">The sequence shown here is derived from an EMBL/GenBank/DDBJ whole genome shotgun (WGS) entry which is preliminary data.</text>
</comment>
<dbReference type="PROSITE" id="PS00018">
    <property type="entry name" value="EF_HAND_1"/>
    <property type="match status" value="1"/>
</dbReference>
<keyword evidence="4" id="KW-0547">Nucleotide-binding</keyword>
<feature type="domain" description="R13L1/DRL21-like LRR repeat region" evidence="10">
    <location>
        <begin position="623"/>
        <end position="749"/>
    </location>
</feature>
<dbReference type="PANTHER" id="PTHR36766">
    <property type="entry name" value="PLANT BROAD-SPECTRUM MILDEW RESISTANCE PROTEIN RPW8"/>
    <property type="match status" value="1"/>
</dbReference>
<dbReference type="Gene3D" id="3.80.10.10">
    <property type="entry name" value="Ribonuclease Inhibitor"/>
    <property type="match status" value="2"/>
</dbReference>